<dbReference type="Gene3D" id="2.30.110.10">
    <property type="entry name" value="Electron Transport, Fmn-binding Protein, Chain A"/>
    <property type="match status" value="1"/>
</dbReference>
<dbReference type="Proteomes" id="UP000297065">
    <property type="component" value="Chromosome"/>
</dbReference>
<protein>
    <submittedName>
        <fullName evidence="1">Pyridoxamine 5'-phosphate oxidase family protein</fullName>
    </submittedName>
</protein>
<accession>A0A4V1CXL7</accession>
<dbReference type="InterPro" id="IPR012349">
    <property type="entry name" value="Split_barrel_FMN-bd"/>
</dbReference>
<proteinExistence type="predicted"/>
<organism evidence="1 2">
    <name type="scientific">Desulfovibrio desulfuricans</name>
    <dbReference type="NCBI Taxonomy" id="876"/>
    <lineage>
        <taxon>Bacteria</taxon>
        <taxon>Pseudomonadati</taxon>
        <taxon>Thermodesulfobacteriota</taxon>
        <taxon>Desulfovibrionia</taxon>
        <taxon>Desulfovibrionales</taxon>
        <taxon>Desulfovibrionaceae</taxon>
        <taxon>Desulfovibrio</taxon>
    </lineage>
</organism>
<dbReference type="RefSeq" id="WP_136400724.1">
    <property type="nucleotide sequence ID" value="NZ_CP036295.1"/>
</dbReference>
<dbReference type="PANTHER" id="PTHR34071:SF2">
    <property type="entry name" value="FLAVIN-NUCLEOTIDE-BINDING PROTEIN"/>
    <property type="match status" value="1"/>
</dbReference>
<dbReference type="EMBL" id="CP036295">
    <property type="protein sequence ID" value="QCC86660.1"/>
    <property type="molecule type" value="Genomic_DNA"/>
</dbReference>
<name>A0A4V1CXL7_DESDE</name>
<gene>
    <name evidence="1" type="ORF">DDIC_12385</name>
</gene>
<sequence length="155" mass="16767">MQARMKEHPLTAEQINCLLGAAQVGHLATQGDNGFPYVTPLHFAHMNDRVYFHGLAAGQKLKNLRANPKVCFEVTGPHSFIQADKPCDTNTAYQSVIILGSAAVVEDEAAKTAALDAIVAKYTPRHSGAGYPANMLKMTAVVEITIHEITGKYYA</sequence>
<reference evidence="1 2" key="1">
    <citation type="submission" date="2019-02" db="EMBL/GenBank/DDBJ databases">
        <title>Complete Genome Sequence of Desulfovibrio desulfuricans IC1, a Sulfonate Utilizing Anaerobe.</title>
        <authorList>
            <person name="Day L.A."/>
            <person name="De Leon K.B."/>
            <person name="Wall J.D."/>
        </authorList>
    </citation>
    <scope>NUCLEOTIDE SEQUENCE [LARGE SCALE GENOMIC DNA]</scope>
    <source>
        <strain evidence="1 2">IC1</strain>
    </source>
</reference>
<dbReference type="OrthoDB" id="9794935at2"/>
<dbReference type="AlphaFoldDB" id="A0A4V1CXL7"/>
<dbReference type="PANTHER" id="PTHR34071">
    <property type="entry name" value="5-NITROIMIDAZOLE ANTIBIOTICS RESISTANCE PROTEIN, NIMA-FAMILY-RELATED PROTEIN-RELATED"/>
    <property type="match status" value="1"/>
</dbReference>
<dbReference type="InterPro" id="IPR024747">
    <property type="entry name" value="Pyridox_Oxase-rel"/>
</dbReference>
<dbReference type="SUPFAM" id="SSF50475">
    <property type="entry name" value="FMN-binding split barrel"/>
    <property type="match status" value="1"/>
</dbReference>
<evidence type="ECO:0000313" key="1">
    <source>
        <dbReference type="EMBL" id="QCC86660.1"/>
    </source>
</evidence>
<evidence type="ECO:0000313" key="2">
    <source>
        <dbReference type="Proteomes" id="UP000297065"/>
    </source>
</evidence>
<dbReference type="Pfam" id="PF12900">
    <property type="entry name" value="Pyridox_ox_2"/>
    <property type="match status" value="1"/>
</dbReference>